<dbReference type="InterPro" id="IPR013785">
    <property type="entry name" value="Aldolase_TIM"/>
</dbReference>
<dbReference type="PANTHER" id="PTHR30246">
    <property type="entry name" value="2-KETO-3-DEOXY-6-PHOSPHOGLUCONATE ALDOLASE"/>
    <property type="match status" value="1"/>
</dbReference>
<dbReference type="EC" id="4.1.2.14" evidence="5"/>
<dbReference type="InterPro" id="IPR031338">
    <property type="entry name" value="KDPG/KHG_AS_2"/>
</dbReference>
<dbReference type="GO" id="GO:0008675">
    <property type="term" value="F:2-dehydro-3-deoxy-phosphogluconate aldolase activity"/>
    <property type="evidence" value="ECO:0007669"/>
    <property type="project" value="UniProtKB-EC"/>
</dbReference>
<dbReference type="NCBIfam" id="NF004325">
    <property type="entry name" value="PRK05718.1"/>
    <property type="match status" value="1"/>
</dbReference>
<comment type="similarity">
    <text evidence="3">Belongs to the KHG/KDPG aldolase family.</text>
</comment>
<comment type="catalytic activity">
    <reaction evidence="1">
        <text>2-dehydro-3-deoxy-6-phospho-D-gluconate = D-glyceraldehyde 3-phosphate + pyruvate</text>
        <dbReference type="Rhea" id="RHEA:17089"/>
        <dbReference type="ChEBI" id="CHEBI:15361"/>
        <dbReference type="ChEBI" id="CHEBI:57569"/>
        <dbReference type="ChEBI" id="CHEBI:59776"/>
        <dbReference type="EC" id="4.1.2.14"/>
    </reaction>
</comment>
<evidence type="ECO:0000256" key="8">
    <source>
        <dbReference type="ARBA" id="ARBA00023277"/>
    </source>
</evidence>
<dbReference type="SUPFAM" id="SSF51569">
    <property type="entry name" value="Aldolase"/>
    <property type="match status" value="1"/>
</dbReference>
<evidence type="ECO:0000313" key="9">
    <source>
        <dbReference type="EMBL" id="SEB46109.1"/>
    </source>
</evidence>
<dbReference type="NCBIfam" id="NF004673">
    <property type="entry name" value="PRK06015.1"/>
    <property type="match status" value="1"/>
</dbReference>
<organism evidence="9 10">
    <name type="scientific">Nitratireductor aquibiodomus</name>
    <dbReference type="NCBI Taxonomy" id="204799"/>
    <lineage>
        <taxon>Bacteria</taxon>
        <taxon>Pseudomonadati</taxon>
        <taxon>Pseudomonadota</taxon>
        <taxon>Alphaproteobacteria</taxon>
        <taxon>Hyphomicrobiales</taxon>
        <taxon>Phyllobacteriaceae</taxon>
        <taxon>Nitratireductor</taxon>
    </lineage>
</organism>
<accession>A0A1H4JIF2</accession>
<keyword evidence="8" id="KW-0119">Carbohydrate metabolism</keyword>
<keyword evidence="6" id="KW-0456">Lyase</keyword>
<gene>
    <name evidence="9" type="ORF">SAMN05216452_1412</name>
</gene>
<keyword evidence="10" id="KW-1185">Reference proteome</keyword>
<comment type="pathway">
    <text evidence="2">Carbohydrate acid metabolism; 2-dehydro-3-deoxy-D-gluconate degradation; D-glyceraldehyde 3-phosphate and pyruvate from 2-dehydro-3-deoxy-D-gluconate: step 2/2.</text>
</comment>
<dbReference type="PROSITE" id="PS00160">
    <property type="entry name" value="ALDOLASE_KDPG_KHG_2"/>
    <property type="match status" value="1"/>
</dbReference>
<dbReference type="Pfam" id="PF01081">
    <property type="entry name" value="Aldolase"/>
    <property type="match status" value="1"/>
</dbReference>
<evidence type="ECO:0000256" key="4">
    <source>
        <dbReference type="ARBA" id="ARBA00011233"/>
    </source>
</evidence>
<dbReference type="Proteomes" id="UP000199064">
    <property type="component" value="Unassembled WGS sequence"/>
</dbReference>
<dbReference type="InterPro" id="IPR031337">
    <property type="entry name" value="KDPG/KHG_AS_1"/>
</dbReference>
<evidence type="ECO:0000256" key="3">
    <source>
        <dbReference type="ARBA" id="ARBA00006906"/>
    </source>
</evidence>
<reference evidence="10" key="1">
    <citation type="submission" date="2016-10" db="EMBL/GenBank/DDBJ databases">
        <authorList>
            <person name="Varghese N."/>
            <person name="Submissions S."/>
        </authorList>
    </citation>
    <scope>NUCLEOTIDE SEQUENCE [LARGE SCALE GENOMIC DNA]</scope>
    <source>
        <strain evidence="10">ES.061</strain>
    </source>
</reference>
<evidence type="ECO:0000256" key="5">
    <source>
        <dbReference type="ARBA" id="ARBA00013063"/>
    </source>
</evidence>
<evidence type="ECO:0000313" key="10">
    <source>
        <dbReference type="Proteomes" id="UP000199064"/>
    </source>
</evidence>
<keyword evidence="7" id="KW-0704">Schiff base</keyword>
<dbReference type="InterPro" id="IPR000887">
    <property type="entry name" value="Aldlse_KDPG_KHG"/>
</dbReference>
<dbReference type="CDD" id="cd00452">
    <property type="entry name" value="KDPG_aldolase"/>
    <property type="match status" value="1"/>
</dbReference>
<evidence type="ECO:0000256" key="1">
    <source>
        <dbReference type="ARBA" id="ARBA00000654"/>
    </source>
</evidence>
<protein>
    <recommendedName>
        <fullName evidence="5">2-dehydro-3-deoxy-phosphogluconate aldolase</fullName>
        <ecNumber evidence="5">4.1.2.14</ecNumber>
    </recommendedName>
</protein>
<dbReference type="PANTHER" id="PTHR30246:SF1">
    <property type="entry name" value="2-DEHYDRO-3-DEOXY-6-PHOSPHOGALACTONATE ALDOLASE-RELATED"/>
    <property type="match status" value="1"/>
</dbReference>
<dbReference type="Gene3D" id="3.20.20.70">
    <property type="entry name" value="Aldolase class I"/>
    <property type="match status" value="1"/>
</dbReference>
<evidence type="ECO:0000256" key="6">
    <source>
        <dbReference type="ARBA" id="ARBA00023239"/>
    </source>
</evidence>
<evidence type="ECO:0000256" key="2">
    <source>
        <dbReference type="ARBA" id="ARBA00004736"/>
    </source>
</evidence>
<sequence>MNAAMQKKNEVLLAILEGQPVIPVLKIDRLADAVPLARALVKGGLPAIEITLRTPDAIDAIRLVSEEVPEAIVGAGTILTSKDFSYAVAAGARFIVSPGITQELLDAASMSEVPFLPGAATPSEVMAAREEGYSLLKFFPAEQSGGAPFLKALSSPLASIRFCPTGGVSPKNVHDYLSLPNVICVGGSWVAPDKAIEAGDWASIEALAREASGLKG</sequence>
<name>A0A1H4JIF2_9HYPH</name>
<dbReference type="NCBIfam" id="TIGR01182">
    <property type="entry name" value="eda"/>
    <property type="match status" value="1"/>
</dbReference>
<dbReference type="AlphaFoldDB" id="A0A1H4JIF2"/>
<comment type="subunit">
    <text evidence="4">Homotrimer.</text>
</comment>
<proteinExistence type="inferred from homology"/>
<dbReference type="EMBL" id="FNSL01000001">
    <property type="protein sequence ID" value="SEB46109.1"/>
    <property type="molecule type" value="Genomic_DNA"/>
</dbReference>
<dbReference type="PROSITE" id="PS00159">
    <property type="entry name" value="ALDOLASE_KDPG_KHG_1"/>
    <property type="match status" value="1"/>
</dbReference>
<evidence type="ECO:0000256" key="7">
    <source>
        <dbReference type="ARBA" id="ARBA00023270"/>
    </source>
</evidence>